<evidence type="ECO:0000256" key="2">
    <source>
        <dbReference type="ARBA" id="ARBA00009298"/>
    </source>
</evidence>
<dbReference type="Proteomes" id="UP000005309">
    <property type="component" value="Unassembled WGS sequence"/>
</dbReference>
<evidence type="ECO:0000256" key="4">
    <source>
        <dbReference type="ARBA" id="ARBA00022692"/>
    </source>
</evidence>
<dbReference type="InterPro" id="IPR003416">
    <property type="entry name" value="MgtC/SapB/SrpB/YhiD_fam"/>
</dbReference>
<evidence type="ECO:0000256" key="6">
    <source>
        <dbReference type="ARBA" id="ARBA00023136"/>
    </source>
</evidence>
<evidence type="ECO:0000259" key="8">
    <source>
        <dbReference type="Pfam" id="PF02308"/>
    </source>
</evidence>
<sequence>MAEWEVCLRLVLSCVMGGIIGYERQMRNKSAGLRTNMLVALGSCLIMIMSQAIYDNVEGKTNADPARLAAQVVSGIGFLGAGAIMKEGLTVTGLTTAATLWVVAGVGLAVGAGFYLGASVTTAIVFLILGNLSRLDAWVDHERLLSLSIHTIDRPGQIMRVSACIEDLHLRSRGMKVRTDEDEAETETGGERRIYLTFEVYNRENIKPSFIADALRQVDGVLRVDVV</sequence>
<dbReference type="STRING" id="638302.HMPREF0908_0535"/>
<gene>
    <name evidence="9" type="ORF">HMPREF0908_0535</name>
</gene>
<dbReference type="GO" id="GO:0005886">
    <property type="term" value="C:plasma membrane"/>
    <property type="evidence" value="ECO:0007669"/>
    <property type="project" value="UniProtKB-SubCell"/>
</dbReference>
<keyword evidence="4 7" id="KW-0812">Transmembrane</keyword>
<feature type="transmembrane region" description="Helical" evidence="7">
    <location>
        <begin position="35"/>
        <end position="54"/>
    </location>
</feature>
<dbReference type="PRINTS" id="PR01837">
    <property type="entry name" value="MGTCSAPBPROT"/>
</dbReference>
<name>C4V1T2_9FIRM</name>
<comment type="similarity">
    <text evidence="2">Belongs to the MgtC/SapB family.</text>
</comment>
<evidence type="ECO:0000256" key="1">
    <source>
        <dbReference type="ARBA" id="ARBA00004651"/>
    </source>
</evidence>
<dbReference type="Gene3D" id="3.30.70.260">
    <property type="match status" value="1"/>
</dbReference>
<reference evidence="9 10" key="1">
    <citation type="submission" date="2009-04" db="EMBL/GenBank/DDBJ databases">
        <authorList>
            <person name="Qin X."/>
            <person name="Bachman B."/>
            <person name="Battles P."/>
            <person name="Bell A."/>
            <person name="Bess C."/>
            <person name="Bickham C."/>
            <person name="Chaboub L."/>
            <person name="Chen D."/>
            <person name="Coyle M."/>
            <person name="Deiros D.R."/>
            <person name="Dinh H."/>
            <person name="Forbes L."/>
            <person name="Fowler G."/>
            <person name="Francisco L."/>
            <person name="Fu Q."/>
            <person name="Gubbala S."/>
            <person name="Hale W."/>
            <person name="Han Y."/>
            <person name="Hemphill L."/>
            <person name="Highlander S.K."/>
            <person name="Hirani K."/>
            <person name="Hogues M."/>
            <person name="Jackson L."/>
            <person name="Jakkamsetti A."/>
            <person name="Javaid M."/>
            <person name="Jiang H."/>
            <person name="Korchina V."/>
            <person name="Kovar C."/>
            <person name="Lara F."/>
            <person name="Lee S."/>
            <person name="Mata R."/>
            <person name="Mathew T."/>
            <person name="Moen C."/>
            <person name="Morales K."/>
            <person name="Munidasa M."/>
            <person name="Nazareth L."/>
            <person name="Ngo R."/>
            <person name="Nguyen L."/>
            <person name="Okwuonu G."/>
            <person name="Ongeri F."/>
            <person name="Patil S."/>
            <person name="Petrosino J."/>
            <person name="Pham C."/>
            <person name="Pham P."/>
            <person name="Pu L.-L."/>
            <person name="Puazo M."/>
            <person name="Raj R."/>
            <person name="Reid J."/>
            <person name="Rouhana J."/>
            <person name="Saada N."/>
            <person name="Shang Y."/>
            <person name="Simmons D."/>
            <person name="Thornton R."/>
            <person name="Warren J."/>
            <person name="Weissenberger G."/>
            <person name="Zhang J."/>
            <person name="Zhang L."/>
            <person name="Zhou C."/>
            <person name="Zhu D."/>
            <person name="Muzny D."/>
            <person name="Worley K."/>
            <person name="Gibbs R."/>
        </authorList>
    </citation>
    <scope>NUCLEOTIDE SEQUENCE [LARGE SCALE GENOMIC DNA]</scope>
    <source>
        <strain evidence="9 10">ATCC 43531</strain>
    </source>
</reference>
<dbReference type="eggNOG" id="COG1285">
    <property type="taxonomic scope" value="Bacteria"/>
</dbReference>
<keyword evidence="5 7" id="KW-1133">Transmembrane helix</keyword>
<evidence type="ECO:0000256" key="5">
    <source>
        <dbReference type="ARBA" id="ARBA00022989"/>
    </source>
</evidence>
<keyword evidence="6 7" id="KW-0472">Membrane</keyword>
<comment type="subcellular location">
    <subcellularLocation>
        <location evidence="1">Cell membrane</location>
        <topology evidence="1">Multi-pass membrane protein</topology>
    </subcellularLocation>
</comment>
<keyword evidence="3" id="KW-1003">Cell membrane</keyword>
<dbReference type="OrthoDB" id="9811198at2"/>
<proteinExistence type="inferred from homology"/>
<evidence type="ECO:0000256" key="7">
    <source>
        <dbReference type="SAM" id="Phobius"/>
    </source>
</evidence>
<dbReference type="SUPFAM" id="SSF55021">
    <property type="entry name" value="ACT-like"/>
    <property type="match status" value="1"/>
</dbReference>
<feature type="transmembrane region" description="Helical" evidence="7">
    <location>
        <begin position="66"/>
        <end position="84"/>
    </location>
</feature>
<feature type="domain" description="MgtC/SapB/SrpB/YhiD N-terminal" evidence="8">
    <location>
        <begin position="10"/>
        <end position="136"/>
    </location>
</feature>
<dbReference type="RefSeq" id="WP_006690798.1">
    <property type="nucleotide sequence ID" value="NZ_GG694007.1"/>
</dbReference>
<evidence type="ECO:0000313" key="10">
    <source>
        <dbReference type="Proteomes" id="UP000005309"/>
    </source>
</evidence>
<organism evidence="9 10">
    <name type="scientific">Selenomonas flueggei ATCC 43531</name>
    <dbReference type="NCBI Taxonomy" id="638302"/>
    <lineage>
        <taxon>Bacteria</taxon>
        <taxon>Bacillati</taxon>
        <taxon>Bacillota</taxon>
        <taxon>Negativicutes</taxon>
        <taxon>Selenomonadales</taxon>
        <taxon>Selenomonadaceae</taxon>
        <taxon>Selenomonas</taxon>
    </lineage>
</organism>
<evidence type="ECO:0000256" key="3">
    <source>
        <dbReference type="ARBA" id="ARBA00022475"/>
    </source>
</evidence>
<dbReference type="AlphaFoldDB" id="C4V1T2"/>
<keyword evidence="10" id="KW-1185">Reference proteome</keyword>
<accession>C4V1T2</accession>
<dbReference type="PANTHER" id="PTHR33778">
    <property type="entry name" value="PROTEIN MGTC"/>
    <property type="match status" value="1"/>
</dbReference>
<comment type="caution">
    <text evidence="9">The sequence shown here is derived from an EMBL/GenBank/DDBJ whole genome shotgun (WGS) entry which is preliminary data.</text>
</comment>
<evidence type="ECO:0000313" key="9">
    <source>
        <dbReference type="EMBL" id="EEQ49219.1"/>
    </source>
</evidence>
<dbReference type="PANTHER" id="PTHR33778:SF1">
    <property type="entry name" value="MAGNESIUM TRANSPORTER YHID-RELATED"/>
    <property type="match status" value="1"/>
</dbReference>
<dbReference type="Pfam" id="PF02308">
    <property type="entry name" value="MgtC"/>
    <property type="match status" value="1"/>
</dbReference>
<dbReference type="InterPro" id="IPR049177">
    <property type="entry name" value="MgtC_SapB_SrpB_YhiD_N"/>
</dbReference>
<dbReference type="InterPro" id="IPR045865">
    <property type="entry name" value="ACT-like_dom_sf"/>
</dbReference>
<dbReference type="HOGENOM" id="CLU_079292_0_1_9"/>
<dbReference type="EMBL" id="ACLA01000006">
    <property type="protein sequence ID" value="EEQ49219.1"/>
    <property type="molecule type" value="Genomic_DNA"/>
</dbReference>
<protein>
    <submittedName>
        <fullName evidence="9">Mg2+ transporter-C family protein</fullName>
    </submittedName>
</protein>